<name>A0A9P7VJG6_9AGAR</name>
<protein>
    <submittedName>
        <fullName evidence="2">Uncharacterized protein</fullName>
    </submittedName>
</protein>
<proteinExistence type="predicted"/>
<dbReference type="Proteomes" id="UP000812287">
    <property type="component" value="Unassembled WGS sequence"/>
</dbReference>
<feature type="compositionally biased region" description="Basic and acidic residues" evidence="1">
    <location>
        <begin position="60"/>
        <end position="81"/>
    </location>
</feature>
<dbReference type="GeneID" id="66106765"/>
<accession>A0A9P7VJG6</accession>
<evidence type="ECO:0000313" key="3">
    <source>
        <dbReference type="Proteomes" id="UP000812287"/>
    </source>
</evidence>
<feature type="region of interest" description="Disordered" evidence="1">
    <location>
        <begin position="20"/>
        <end position="81"/>
    </location>
</feature>
<organism evidence="2 3">
    <name type="scientific">Guyanagaster necrorhizus</name>
    <dbReference type="NCBI Taxonomy" id="856835"/>
    <lineage>
        <taxon>Eukaryota</taxon>
        <taxon>Fungi</taxon>
        <taxon>Dikarya</taxon>
        <taxon>Basidiomycota</taxon>
        <taxon>Agaricomycotina</taxon>
        <taxon>Agaricomycetes</taxon>
        <taxon>Agaricomycetidae</taxon>
        <taxon>Agaricales</taxon>
        <taxon>Marasmiineae</taxon>
        <taxon>Physalacriaceae</taxon>
        <taxon>Guyanagaster</taxon>
    </lineage>
</organism>
<keyword evidence="3" id="KW-1185">Reference proteome</keyword>
<dbReference type="OrthoDB" id="2870853at2759"/>
<dbReference type="RefSeq" id="XP_043035319.1">
    <property type="nucleotide sequence ID" value="XM_043184468.1"/>
</dbReference>
<evidence type="ECO:0000313" key="2">
    <source>
        <dbReference type="EMBL" id="KAG7441819.1"/>
    </source>
</evidence>
<comment type="caution">
    <text evidence="2">The sequence shown here is derived from an EMBL/GenBank/DDBJ whole genome shotgun (WGS) entry which is preliminary data.</text>
</comment>
<evidence type="ECO:0000256" key="1">
    <source>
        <dbReference type="SAM" id="MobiDB-lite"/>
    </source>
</evidence>
<dbReference type="AlphaFoldDB" id="A0A9P7VJG6"/>
<dbReference type="EMBL" id="MU250556">
    <property type="protein sequence ID" value="KAG7441819.1"/>
    <property type="molecule type" value="Genomic_DNA"/>
</dbReference>
<feature type="compositionally biased region" description="Polar residues" evidence="1">
    <location>
        <begin position="27"/>
        <end position="43"/>
    </location>
</feature>
<reference evidence="2" key="1">
    <citation type="submission" date="2020-11" db="EMBL/GenBank/DDBJ databases">
        <title>Adaptations for nitrogen fixation in a non-lichenized fungal sporocarp promotes dispersal by wood-feeding termites.</title>
        <authorList>
            <consortium name="DOE Joint Genome Institute"/>
            <person name="Koch R.A."/>
            <person name="Yoon G."/>
            <person name="Arayal U."/>
            <person name="Lail K."/>
            <person name="Amirebrahimi M."/>
            <person name="Labutti K."/>
            <person name="Lipzen A."/>
            <person name="Riley R."/>
            <person name="Barry K."/>
            <person name="Henrissat B."/>
            <person name="Grigoriev I.V."/>
            <person name="Herr J.R."/>
            <person name="Aime M.C."/>
        </authorList>
    </citation>
    <scope>NUCLEOTIDE SEQUENCE</scope>
    <source>
        <strain evidence="2">MCA 3950</strain>
    </source>
</reference>
<gene>
    <name evidence="2" type="ORF">BT62DRAFT_923043</name>
</gene>
<sequence length="232" mass="26368">MGSLPLSKREQAHRVACERIGHRIASKEQQASINPDSGPNDSAGNAEETPRETNPVGLGRRGEKEKKVRSKENQDDNDGRKVHFDDTLRIRWIESAGREPIFETNAPPVAATWPVEVLKYRPDHPFSSPPKILAEFEHGNPDLVRTFLTDDPRIYGCDDWEQSICTPWVNGAVILVDGLPDAIEIPISENRFLSARRVLKLVYTELMKTIEKKPKVWWRSVEKERRGEVARA</sequence>